<dbReference type="GO" id="GO:0005886">
    <property type="term" value="C:plasma membrane"/>
    <property type="evidence" value="ECO:0007669"/>
    <property type="project" value="UniProtKB-SubCell"/>
</dbReference>
<evidence type="ECO:0000256" key="5">
    <source>
        <dbReference type="ARBA" id="ARBA00022692"/>
    </source>
</evidence>
<sequence>MTLSPDRFYSFCKKYGMRLLMAFAIVNTIMLAGVLYNPALAQVISMDLGGSNPGTVSGTVIQLMALMTVLSLAPSILIMMTSFTRIIVVLSFLRSALGLQQTPPNTVMISLAMFLTFFIMAPTFEAAYNQGIKPLIAEEIDEVEAFNRSVGPFKEFMLRNVREADLRLFMEVSKTPAVEDPLATPIQVVVPAFMISELRRAFEIGFMLFLPFLVIDIVTSSILMSMGMMMLPPIVISLPFKIIFFVLVDGWNLIAGALIQSFDMPPDVGPAMSAPPLAPGATPSP</sequence>
<dbReference type="Proteomes" id="UP000249739">
    <property type="component" value="Unassembled WGS sequence"/>
</dbReference>
<feature type="transmembrane region" description="Helical" evidence="12">
    <location>
        <begin position="60"/>
        <end position="93"/>
    </location>
</feature>
<keyword evidence="13" id="KW-0966">Cell projection</keyword>
<keyword evidence="13" id="KW-0282">Flagellum</keyword>
<keyword evidence="8 12" id="KW-1133">Transmembrane helix</keyword>
<dbReference type="NCBIfam" id="TIGR01103">
    <property type="entry name" value="fliP"/>
    <property type="match status" value="1"/>
</dbReference>
<feature type="transmembrane region" description="Helical" evidence="12">
    <location>
        <begin position="105"/>
        <end position="124"/>
    </location>
</feature>
<dbReference type="PANTHER" id="PTHR30587:SF0">
    <property type="entry name" value="FLAGELLAR BIOSYNTHETIC PROTEIN FLIP"/>
    <property type="match status" value="1"/>
</dbReference>
<keyword evidence="3 12" id="KW-0813">Transport</keyword>
<evidence type="ECO:0000313" key="13">
    <source>
        <dbReference type="EMBL" id="PZP56223.1"/>
    </source>
</evidence>
<evidence type="ECO:0000313" key="14">
    <source>
        <dbReference type="Proteomes" id="UP000249739"/>
    </source>
</evidence>
<evidence type="ECO:0000256" key="10">
    <source>
        <dbReference type="ARBA" id="ARBA00023143"/>
    </source>
</evidence>
<comment type="caution">
    <text evidence="13">The sequence shown here is derived from an EMBL/GenBank/DDBJ whole genome shotgun (WGS) entry which is preliminary data.</text>
</comment>
<protein>
    <recommendedName>
        <fullName evidence="2 12">Flagellar biosynthetic protein FliP</fullName>
    </recommendedName>
</protein>
<comment type="function">
    <text evidence="12">Plays a role in the flagellum-specific transport system.</text>
</comment>
<dbReference type="GO" id="GO:0009425">
    <property type="term" value="C:bacterial-type flagellum basal body"/>
    <property type="evidence" value="ECO:0007669"/>
    <property type="project" value="UniProtKB-SubCell"/>
</dbReference>
<feature type="transmembrane region" description="Helical" evidence="12">
    <location>
        <begin position="20"/>
        <end position="40"/>
    </location>
</feature>
<evidence type="ECO:0000256" key="12">
    <source>
        <dbReference type="RuleBase" id="RU362069"/>
    </source>
</evidence>
<dbReference type="AlphaFoldDB" id="A0A2W5FMG6"/>
<evidence type="ECO:0000256" key="8">
    <source>
        <dbReference type="ARBA" id="ARBA00022989"/>
    </source>
</evidence>
<evidence type="ECO:0000256" key="4">
    <source>
        <dbReference type="ARBA" id="ARBA00022475"/>
    </source>
</evidence>
<feature type="transmembrane region" description="Helical" evidence="12">
    <location>
        <begin position="238"/>
        <end position="259"/>
    </location>
</feature>
<evidence type="ECO:0000256" key="2">
    <source>
        <dbReference type="ARBA" id="ARBA00021714"/>
    </source>
</evidence>
<comment type="subcellular location">
    <subcellularLocation>
        <location evidence="12">Cell membrane</location>
        <topology evidence="12">Multi-pass membrane protein</topology>
    </subcellularLocation>
    <subcellularLocation>
        <location evidence="12">Bacterial flagellum basal body</location>
    </subcellularLocation>
</comment>
<keyword evidence="11 12" id="KW-1006">Bacterial flagellum protein export</keyword>
<evidence type="ECO:0000256" key="3">
    <source>
        <dbReference type="ARBA" id="ARBA00022448"/>
    </source>
</evidence>
<comment type="similarity">
    <text evidence="1 12">Belongs to the FliP/MopC/SpaP family.</text>
</comment>
<dbReference type="PANTHER" id="PTHR30587">
    <property type="entry name" value="FLAGELLAR BIOSYNTHETIC PROTEIN FLIP"/>
    <property type="match status" value="1"/>
</dbReference>
<evidence type="ECO:0000256" key="9">
    <source>
        <dbReference type="ARBA" id="ARBA00023136"/>
    </source>
</evidence>
<evidence type="ECO:0000256" key="6">
    <source>
        <dbReference type="ARBA" id="ARBA00022795"/>
    </source>
</evidence>
<accession>A0A2W5FMG6</accession>
<dbReference type="GO" id="GO:0044781">
    <property type="term" value="P:bacterial-type flagellum organization"/>
    <property type="evidence" value="ECO:0007669"/>
    <property type="project" value="UniProtKB-UniRule"/>
</dbReference>
<keyword evidence="5 12" id="KW-0812">Transmembrane</keyword>
<evidence type="ECO:0000256" key="7">
    <source>
        <dbReference type="ARBA" id="ARBA00022927"/>
    </source>
</evidence>
<keyword evidence="9 12" id="KW-0472">Membrane</keyword>
<keyword evidence="4 12" id="KW-1003">Cell membrane</keyword>
<keyword evidence="7 12" id="KW-0653">Protein transport</keyword>
<dbReference type="InterPro" id="IPR005838">
    <property type="entry name" value="T3SS_IM_P"/>
</dbReference>
<evidence type="ECO:0000256" key="11">
    <source>
        <dbReference type="ARBA" id="ARBA00023225"/>
    </source>
</evidence>
<dbReference type="PRINTS" id="PR00951">
    <property type="entry name" value="FLGBIOSNFLIP"/>
</dbReference>
<dbReference type="PROSITE" id="PS01061">
    <property type="entry name" value="FLIP_2"/>
    <property type="match status" value="1"/>
</dbReference>
<keyword evidence="13" id="KW-0969">Cilium</keyword>
<name>A0A2W5FMG6_9BACT</name>
<dbReference type="GO" id="GO:0009306">
    <property type="term" value="P:protein secretion"/>
    <property type="evidence" value="ECO:0007669"/>
    <property type="project" value="UniProtKB-UniRule"/>
</dbReference>
<dbReference type="InterPro" id="IPR005837">
    <property type="entry name" value="FliP"/>
</dbReference>
<dbReference type="EMBL" id="QFOT01000033">
    <property type="protein sequence ID" value="PZP56223.1"/>
    <property type="molecule type" value="Genomic_DNA"/>
</dbReference>
<organism evidence="13 14">
    <name type="scientific">Micavibrio aeruginosavorus</name>
    <dbReference type="NCBI Taxonomy" id="349221"/>
    <lineage>
        <taxon>Bacteria</taxon>
        <taxon>Pseudomonadati</taxon>
        <taxon>Bdellovibrionota</taxon>
        <taxon>Bdellovibrionia</taxon>
        <taxon>Bdellovibrionales</taxon>
        <taxon>Pseudobdellovibrionaceae</taxon>
        <taxon>Micavibrio</taxon>
    </lineage>
</organism>
<evidence type="ECO:0000256" key="1">
    <source>
        <dbReference type="ARBA" id="ARBA00006257"/>
    </source>
</evidence>
<keyword evidence="10" id="KW-0975">Bacterial flagellum</keyword>
<dbReference type="PROSITE" id="PS01060">
    <property type="entry name" value="FLIP_1"/>
    <property type="match status" value="1"/>
</dbReference>
<dbReference type="Pfam" id="PF00813">
    <property type="entry name" value="FliP"/>
    <property type="match status" value="1"/>
</dbReference>
<feature type="transmembrane region" description="Helical" evidence="12">
    <location>
        <begin position="204"/>
        <end position="226"/>
    </location>
</feature>
<dbReference type="PRINTS" id="PR01302">
    <property type="entry name" value="TYPE3IMPPROT"/>
</dbReference>
<keyword evidence="6 12" id="KW-1005">Bacterial flagellum biogenesis</keyword>
<reference evidence="13 14" key="1">
    <citation type="submission" date="2017-08" db="EMBL/GenBank/DDBJ databases">
        <title>Infants hospitalized years apart are colonized by the same room-sourced microbial strains.</title>
        <authorList>
            <person name="Brooks B."/>
            <person name="Olm M.R."/>
            <person name="Firek B.A."/>
            <person name="Baker R."/>
            <person name="Thomas B.C."/>
            <person name="Morowitz M.J."/>
            <person name="Banfield J.F."/>
        </authorList>
    </citation>
    <scope>NUCLEOTIDE SEQUENCE [LARGE SCALE GENOMIC DNA]</scope>
    <source>
        <strain evidence="13">S2_006_000_R2_64</strain>
    </source>
</reference>
<gene>
    <name evidence="12 13" type="primary">fliP</name>
    <name evidence="13" type="ORF">DI586_04375</name>
</gene>
<proteinExistence type="inferred from homology"/>
<dbReference type="NCBIfam" id="NF009438">
    <property type="entry name" value="PRK12797.1"/>
    <property type="match status" value="1"/>
</dbReference>